<evidence type="ECO:0000256" key="1">
    <source>
        <dbReference type="ARBA" id="ARBA00008263"/>
    </source>
</evidence>
<dbReference type="SUPFAM" id="SSF56719">
    <property type="entry name" value="Type II DNA topoisomerase"/>
    <property type="match status" value="1"/>
</dbReference>
<feature type="domain" description="Topo IIA-type catalytic" evidence="6">
    <location>
        <begin position="113"/>
        <end position="193"/>
    </location>
</feature>
<comment type="caution">
    <text evidence="7">The sequence shown here is derived from an EMBL/GenBank/DDBJ whole genome shotgun (WGS) entry which is preliminary data.</text>
</comment>
<dbReference type="InterPro" id="IPR013758">
    <property type="entry name" value="Topo_IIA_A/C_ab"/>
</dbReference>
<dbReference type="InterPro" id="IPR013760">
    <property type="entry name" value="Topo_IIA-like_dom_sf"/>
</dbReference>
<dbReference type="AlphaFoldDB" id="A0A0K9PPJ8"/>
<dbReference type="EMBL" id="LFYR01000692">
    <property type="protein sequence ID" value="KMZ71003.1"/>
    <property type="molecule type" value="Genomic_DNA"/>
</dbReference>
<dbReference type="PROSITE" id="PS52040">
    <property type="entry name" value="TOPO_IIA"/>
    <property type="match status" value="1"/>
</dbReference>
<evidence type="ECO:0000256" key="3">
    <source>
        <dbReference type="ARBA" id="ARBA00023125"/>
    </source>
</evidence>
<dbReference type="GO" id="GO:0006265">
    <property type="term" value="P:DNA topological change"/>
    <property type="evidence" value="ECO:0007669"/>
    <property type="project" value="InterPro"/>
</dbReference>
<organism evidence="7 8">
    <name type="scientific">Zostera marina</name>
    <name type="common">Eelgrass</name>
    <dbReference type="NCBI Taxonomy" id="29655"/>
    <lineage>
        <taxon>Eukaryota</taxon>
        <taxon>Viridiplantae</taxon>
        <taxon>Streptophyta</taxon>
        <taxon>Embryophyta</taxon>
        <taxon>Tracheophyta</taxon>
        <taxon>Spermatophyta</taxon>
        <taxon>Magnoliopsida</taxon>
        <taxon>Liliopsida</taxon>
        <taxon>Zosteraceae</taxon>
        <taxon>Zostera</taxon>
    </lineage>
</organism>
<dbReference type="Proteomes" id="UP000036987">
    <property type="component" value="Unassembled WGS sequence"/>
</dbReference>
<dbReference type="GO" id="GO:0003677">
    <property type="term" value="F:DNA binding"/>
    <property type="evidence" value="ECO:0007669"/>
    <property type="project" value="UniProtKB-UniRule"/>
</dbReference>
<reference evidence="8" key="1">
    <citation type="journal article" date="2016" name="Nature">
        <title>The genome of the seagrass Zostera marina reveals angiosperm adaptation to the sea.</title>
        <authorList>
            <person name="Olsen J.L."/>
            <person name="Rouze P."/>
            <person name="Verhelst B."/>
            <person name="Lin Y.-C."/>
            <person name="Bayer T."/>
            <person name="Collen J."/>
            <person name="Dattolo E."/>
            <person name="De Paoli E."/>
            <person name="Dittami S."/>
            <person name="Maumus F."/>
            <person name="Michel G."/>
            <person name="Kersting A."/>
            <person name="Lauritano C."/>
            <person name="Lohaus R."/>
            <person name="Toepel M."/>
            <person name="Tonon T."/>
            <person name="Vanneste K."/>
            <person name="Amirebrahimi M."/>
            <person name="Brakel J."/>
            <person name="Bostroem C."/>
            <person name="Chovatia M."/>
            <person name="Grimwood J."/>
            <person name="Jenkins J.W."/>
            <person name="Jueterbock A."/>
            <person name="Mraz A."/>
            <person name="Stam W.T."/>
            <person name="Tice H."/>
            <person name="Bornberg-Bauer E."/>
            <person name="Green P.J."/>
            <person name="Pearson G.A."/>
            <person name="Procaccini G."/>
            <person name="Duarte C.M."/>
            <person name="Schmutz J."/>
            <person name="Reusch T.B.H."/>
            <person name="Van de Peer Y."/>
        </authorList>
    </citation>
    <scope>NUCLEOTIDE SEQUENCE [LARGE SCALE GENOMIC DNA]</scope>
    <source>
        <strain evidence="8">cv. Finnish</strain>
    </source>
</reference>
<dbReference type="OrthoDB" id="1739616at2759"/>
<evidence type="ECO:0000313" key="8">
    <source>
        <dbReference type="Proteomes" id="UP000036987"/>
    </source>
</evidence>
<evidence type="ECO:0000256" key="2">
    <source>
        <dbReference type="ARBA" id="ARBA00023029"/>
    </source>
</evidence>
<dbReference type="PANTHER" id="PTHR43493">
    <property type="entry name" value="DNA GYRASE/TOPOISOMERASE SUBUNIT A"/>
    <property type="match status" value="1"/>
</dbReference>
<name>A0A0K9PPJ8_ZOSMR</name>
<evidence type="ECO:0000256" key="5">
    <source>
        <dbReference type="PROSITE-ProRule" id="PRU01384"/>
    </source>
</evidence>
<dbReference type="InterPro" id="IPR050220">
    <property type="entry name" value="Type_II_DNA_Topoisomerases"/>
</dbReference>
<evidence type="ECO:0000256" key="4">
    <source>
        <dbReference type="ARBA" id="ARBA00023235"/>
    </source>
</evidence>
<dbReference type="GO" id="GO:0005524">
    <property type="term" value="F:ATP binding"/>
    <property type="evidence" value="ECO:0007669"/>
    <property type="project" value="InterPro"/>
</dbReference>
<evidence type="ECO:0000259" key="6">
    <source>
        <dbReference type="PROSITE" id="PS52040"/>
    </source>
</evidence>
<proteinExistence type="inferred from homology"/>
<dbReference type="OMA" id="MAQVMML"/>
<evidence type="ECO:0000313" key="7">
    <source>
        <dbReference type="EMBL" id="KMZ71003.1"/>
    </source>
</evidence>
<dbReference type="Gene3D" id="3.90.199.10">
    <property type="entry name" value="Topoisomerase II, domain 5"/>
    <property type="match status" value="1"/>
</dbReference>
<dbReference type="InterPro" id="IPR002205">
    <property type="entry name" value="Topo_IIA_dom_A"/>
</dbReference>
<dbReference type="GO" id="GO:0003918">
    <property type="term" value="F:DNA topoisomerase type II (double strand cut, ATP-hydrolyzing) activity"/>
    <property type="evidence" value="ECO:0007669"/>
    <property type="project" value="InterPro"/>
</dbReference>
<keyword evidence="8" id="KW-1185">Reference proteome</keyword>
<keyword evidence="4" id="KW-0413">Isomerase</keyword>
<keyword evidence="2" id="KW-0799">Topoisomerase</keyword>
<dbReference type="PANTHER" id="PTHR43493:SF5">
    <property type="entry name" value="DNA GYRASE SUBUNIT A, CHLOROPLASTIC_MITOCHONDRIAL"/>
    <property type="match status" value="1"/>
</dbReference>
<gene>
    <name evidence="7" type="ORF">ZOSMA_18G01000</name>
</gene>
<comment type="similarity">
    <text evidence="1">Belongs to the type II topoisomerase GyrA/ParC subunit family.</text>
</comment>
<accession>A0A0K9PPJ8</accession>
<dbReference type="STRING" id="29655.A0A0K9PPJ8"/>
<sequence>MAVSAILRLTATSIVHHHHRFFLPISITSLHIPTGLRFFSTTRSAKVRRGGRGEFVAVDAVNKGDVDKGSEEENGSMLVRQENGERIVEMELHKEATDAYMAYAMSVLLGRALPDVRDGLKPVHRRILFAMHELGLSSKKPFKKCARVVGEVLGKFHPHGDSAVYATLVRMAQVMMLCYICLQRLLNTLYIPI</sequence>
<keyword evidence="3 5" id="KW-0238">DNA-binding</keyword>
<comment type="caution">
    <text evidence="5">Lacks conserved residue(s) required for the propagation of feature annotation.</text>
</comment>
<dbReference type="Pfam" id="PF00521">
    <property type="entry name" value="DNA_topoisoIV"/>
    <property type="match status" value="1"/>
</dbReference>
<protein>
    <recommendedName>
        <fullName evidence="6">Topo IIA-type catalytic domain-containing protein</fullName>
    </recommendedName>
</protein>